<protein>
    <submittedName>
        <fullName evidence="1">Uncharacterized protein</fullName>
    </submittedName>
</protein>
<dbReference type="Proteomes" id="UP001054889">
    <property type="component" value="Unassembled WGS sequence"/>
</dbReference>
<evidence type="ECO:0000313" key="2">
    <source>
        <dbReference type="Proteomes" id="UP001054889"/>
    </source>
</evidence>
<reference evidence="1" key="1">
    <citation type="journal article" date="2018" name="DNA Res.">
        <title>Multiple hybrid de novo genome assembly of finger millet, an orphan allotetraploid crop.</title>
        <authorList>
            <person name="Hatakeyama M."/>
            <person name="Aluri S."/>
            <person name="Balachadran M.T."/>
            <person name="Sivarajan S.R."/>
            <person name="Patrignani A."/>
            <person name="Gruter S."/>
            <person name="Poveda L."/>
            <person name="Shimizu-Inatsugi R."/>
            <person name="Baeten J."/>
            <person name="Francoijs K.J."/>
            <person name="Nataraja K.N."/>
            <person name="Reddy Y.A.N."/>
            <person name="Phadnis S."/>
            <person name="Ravikumar R.L."/>
            <person name="Schlapbach R."/>
            <person name="Sreeman S.M."/>
            <person name="Shimizu K.K."/>
        </authorList>
    </citation>
    <scope>NUCLEOTIDE SEQUENCE</scope>
</reference>
<reference evidence="1" key="2">
    <citation type="submission" date="2021-12" db="EMBL/GenBank/DDBJ databases">
        <title>Resequencing data analysis of finger millet.</title>
        <authorList>
            <person name="Hatakeyama M."/>
            <person name="Aluri S."/>
            <person name="Balachadran M.T."/>
            <person name="Sivarajan S.R."/>
            <person name="Poveda L."/>
            <person name="Shimizu-Inatsugi R."/>
            <person name="Schlapbach R."/>
            <person name="Sreeman S.M."/>
            <person name="Shimizu K.K."/>
        </authorList>
    </citation>
    <scope>NUCLEOTIDE SEQUENCE</scope>
</reference>
<evidence type="ECO:0000313" key="1">
    <source>
        <dbReference type="EMBL" id="GJN07481.1"/>
    </source>
</evidence>
<comment type="caution">
    <text evidence="1">The sequence shown here is derived from an EMBL/GenBank/DDBJ whole genome shotgun (WGS) entry which is preliminary data.</text>
</comment>
<proteinExistence type="predicted"/>
<dbReference type="EMBL" id="BQKI01000014">
    <property type="protein sequence ID" value="GJN07481.1"/>
    <property type="molecule type" value="Genomic_DNA"/>
</dbReference>
<name>A0AAV5DAY7_ELECO</name>
<keyword evidence="2" id="KW-1185">Reference proteome</keyword>
<gene>
    <name evidence="1" type="primary">ga25316</name>
    <name evidence="1" type="ORF">PR202_ga25316</name>
</gene>
<accession>A0AAV5DAY7</accession>
<organism evidence="1 2">
    <name type="scientific">Eleusine coracana subsp. coracana</name>
    <dbReference type="NCBI Taxonomy" id="191504"/>
    <lineage>
        <taxon>Eukaryota</taxon>
        <taxon>Viridiplantae</taxon>
        <taxon>Streptophyta</taxon>
        <taxon>Embryophyta</taxon>
        <taxon>Tracheophyta</taxon>
        <taxon>Spermatophyta</taxon>
        <taxon>Magnoliopsida</taxon>
        <taxon>Liliopsida</taxon>
        <taxon>Poales</taxon>
        <taxon>Poaceae</taxon>
        <taxon>PACMAD clade</taxon>
        <taxon>Chloridoideae</taxon>
        <taxon>Cynodonteae</taxon>
        <taxon>Eleusininae</taxon>
        <taxon>Eleusine</taxon>
    </lineage>
</organism>
<sequence length="86" mass="9443">MLRGESSPGRRALTNRLWRRTAPRGFVGRIHGHHAIWSSGSNRRLHGHHGVEQRLEEAETPASVLGTLVACLKWKVAVASTAATAR</sequence>
<dbReference type="AlphaFoldDB" id="A0AAV5DAY7"/>